<evidence type="ECO:0000313" key="1">
    <source>
        <dbReference type="EMBL" id="MFC4955523.1"/>
    </source>
</evidence>
<reference evidence="2" key="1">
    <citation type="journal article" date="2019" name="Int. J. Syst. Evol. Microbiol.">
        <title>The Global Catalogue of Microorganisms (GCM) 10K type strain sequencing project: providing services to taxonomists for standard genome sequencing and annotation.</title>
        <authorList>
            <consortium name="The Broad Institute Genomics Platform"/>
            <consortium name="The Broad Institute Genome Sequencing Center for Infectious Disease"/>
            <person name="Wu L."/>
            <person name="Ma J."/>
        </authorList>
    </citation>
    <scope>NUCLEOTIDE SEQUENCE [LARGE SCALE GENOMIC DNA]</scope>
    <source>
        <strain evidence="2">CCM 7224</strain>
    </source>
</reference>
<gene>
    <name evidence="1" type="ORF">ACFPFX_04340</name>
</gene>
<accession>A0ABV9UG85</accession>
<dbReference type="Proteomes" id="UP001595834">
    <property type="component" value="Unassembled WGS sequence"/>
</dbReference>
<evidence type="ECO:0000313" key="2">
    <source>
        <dbReference type="Proteomes" id="UP001595834"/>
    </source>
</evidence>
<proteinExistence type="predicted"/>
<dbReference type="RefSeq" id="WP_344370316.1">
    <property type="nucleotide sequence ID" value="NZ_BAAASQ010000001.1"/>
</dbReference>
<comment type="caution">
    <text evidence="1">The sequence shown here is derived from an EMBL/GenBank/DDBJ whole genome shotgun (WGS) entry which is preliminary data.</text>
</comment>
<protein>
    <submittedName>
        <fullName evidence="1">Uncharacterized protein</fullName>
    </submittedName>
</protein>
<keyword evidence="2" id="KW-1185">Reference proteome</keyword>
<name>A0ABV9UG85_9ACTN</name>
<sequence length="53" mass="5754">MADLKNSAGFKAPLARAEAELHTRGLGIQPRSALRYIDPAMLRLLSSMASTVR</sequence>
<dbReference type="EMBL" id="JBHSIZ010000005">
    <property type="protein sequence ID" value="MFC4955523.1"/>
    <property type="molecule type" value="Genomic_DNA"/>
</dbReference>
<organism evidence="1 2">
    <name type="scientific">Streptomyces mauvecolor</name>
    <dbReference type="NCBI Taxonomy" id="58345"/>
    <lineage>
        <taxon>Bacteria</taxon>
        <taxon>Bacillati</taxon>
        <taxon>Actinomycetota</taxon>
        <taxon>Actinomycetes</taxon>
        <taxon>Kitasatosporales</taxon>
        <taxon>Streptomycetaceae</taxon>
        <taxon>Streptomyces</taxon>
    </lineage>
</organism>